<sequence length="225" mass="24077">MTDPQASPASSPKHEKVGIGAYIALLLAIVIFSGVFYKMPEAYKWLGAFDFTTLIGKYGTVAGANGNFVGTGGDSARGGFLFALSLFPGVMLAMGLIEVLSHYGALRAAQVLMTPLLKPLLGVPGYTGLALITDLQSTDGGAALTRALYDEKRITRKNLVTICAWQYAGAGCISNYYTTVSALFSLFLCPVWGPMVIILVLKFVGGALIRTVLSTIYRKDFENDR</sequence>
<dbReference type="Pfam" id="PF07670">
    <property type="entry name" value="Gate"/>
    <property type="match status" value="1"/>
</dbReference>
<organism evidence="3 4">
    <name type="scientific">Sutterella seckii</name>
    <dbReference type="NCBI Taxonomy" id="1944635"/>
    <lineage>
        <taxon>Bacteria</taxon>
        <taxon>Pseudomonadati</taxon>
        <taxon>Pseudomonadota</taxon>
        <taxon>Betaproteobacteria</taxon>
        <taxon>Burkholderiales</taxon>
        <taxon>Sutterellaceae</taxon>
        <taxon>Sutterella</taxon>
    </lineage>
</organism>
<gene>
    <name evidence="3" type="ORF">GBM95_07875</name>
</gene>
<dbReference type="Proteomes" id="UP000430564">
    <property type="component" value="Unassembled WGS sequence"/>
</dbReference>
<comment type="caution">
    <text evidence="3">The sequence shown here is derived from an EMBL/GenBank/DDBJ whole genome shotgun (WGS) entry which is preliminary data.</text>
</comment>
<feature type="transmembrane region" description="Helical" evidence="1">
    <location>
        <begin position="19"/>
        <end position="37"/>
    </location>
</feature>
<keyword evidence="1" id="KW-0812">Transmembrane</keyword>
<feature type="transmembrane region" description="Helical" evidence="1">
    <location>
        <begin position="80"/>
        <end position="100"/>
    </location>
</feature>
<reference evidence="3 4" key="1">
    <citation type="submission" date="2019-10" db="EMBL/GenBank/DDBJ databases">
        <title>Genome diversity of Sutterella seckii.</title>
        <authorList>
            <person name="Chaplin A.V."/>
            <person name="Sokolova S.R."/>
            <person name="Mosin K.A."/>
            <person name="Ivanova E.L."/>
            <person name="Kochetkova T.O."/>
            <person name="Goltsov A.Y."/>
            <person name="Trofimov D.Y."/>
            <person name="Efimov B.A."/>
        </authorList>
    </citation>
    <scope>NUCLEOTIDE SEQUENCE [LARGE SCALE GENOMIC DNA]</scope>
    <source>
        <strain evidence="3 4">ASD393</strain>
    </source>
</reference>
<keyword evidence="1" id="KW-0472">Membrane</keyword>
<protein>
    <recommendedName>
        <fullName evidence="2">Nucleoside transporter/FeoB GTPase Gate domain-containing protein</fullName>
    </recommendedName>
</protein>
<feature type="domain" description="Nucleoside transporter/FeoB GTPase Gate" evidence="2">
    <location>
        <begin position="84"/>
        <end position="191"/>
    </location>
</feature>
<dbReference type="AlphaFoldDB" id="A0A6I1ENB5"/>
<dbReference type="EMBL" id="WEHX01000052">
    <property type="protein sequence ID" value="KAB7657847.1"/>
    <property type="molecule type" value="Genomic_DNA"/>
</dbReference>
<evidence type="ECO:0000256" key="1">
    <source>
        <dbReference type="SAM" id="Phobius"/>
    </source>
</evidence>
<feature type="transmembrane region" description="Helical" evidence="1">
    <location>
        <begin position="183"/>
        <end position="209"/>
    </location>
</feature>
<feature type="transmembrane region" description="Helical" evidence="1">
    <location>
        <begin position="159"/>
        <end position="177"/>
    </location>
</feature>
<evidence type="ECO:0000259" key="2">
    <source>
        <dbReference type="Pfam" id="PF07670"/>
    </source>
</evidence>
<dbReference type="InterPro" id="IPR011642">
    <property type="entry name" value="Gate_dom"/>
</dbReference>
<dbReference type="RefSeq" id="WP_152158592.1">
    <property type="nucleotide sequence ID" value="NZ_WEHX01000052.1"/>
</dbReference>
<evidence type="ECO:0000313" key="3">
    <source>
        <dbReference type="EMBL" id="KAB7657847.1"/>
    </source>
</evidence>
<proteinExistence type="predicted"/>
<dbReference type="OrthoDB" id="5339657at2"/>
<evidence type="ECO:0000313" key="4">
    <source>
        <dbReference type="Proteomes" id="UP000430564"/>
    </source>
</evidence>
<keyword evidence="1" id="KW-1133">Transmembrane helix</keyword>
<name>A0A6I1ENB5_9BURK</name>
<accession>A0A6I1ENB5</accession>